<accession>A0A8A1LF49</accession>
<dbReference type="EMBL" id="CP069103">
    <property type="protein sequence ID" value="QSS51283.1"/>
    <property type="molecule type" value="Genomic_DNA"/>
</dbReference>
<protein>
    <submittedName>
        <fullName evidence="1">Uncharacterized protein</fullName>
    </submittedName>
</protein>
<dbReference type="Proteomes" id="UP000663419">
    <property type="component" value="Chromosome 2"/>
</dbReference>
<organism evidence="1 2">
    <name type="scientific">Ajellomyces capsulatus (strain H88)</name>
    <name type="common">Darling's disease fungus</name>
    <name type="synonym">Histoplasma capsulatum</name>
    <dbReference type="NCBI Taxonomy" id="544711"/>
    <lineage>
        <taxon>Eukaryota</taxon>
        <taxon>Fungi</taxon>
        <taxon>Dikarya</taxon>
        <taxon>Ascomycota</taxon>
        <taxon>Pezizomycotina</taxon>
        <taxon>Eurotiomycetes</taxon>
        <taxon>Eurotiomycetidae</taxon>
        <taxon>Onygenales</taxon>
        <taxon>Ajellomycetaceae</taxon>
        <taxon>Histoplasma</taxon>
    </lineage>
</organism>
<name>A0A8A1LF49_AJEC8</name>
<dbReference type="VEuPathDB" id="FungiDB:I7I53_06563"/>
<reference evidence="1" key="1">
    <citation type="submission" date="2021-01" db="EMBL/GenBank/DDBJ databases">
        <title>Chromosome-level genome assembly of a human fungal pathogen reveals clustering of transcriptionally co-regulated genes.</title>
        <authorList>
            <person name="Voorhies M."/>
            <person name="Cohen S."/>
            <person name="Shea T.P."/>
            <person name="Petrus S."/>
            <person name="Munoz J.F."/>
            <person name="Poplawski S."/>
            <person name="Goldman W.E."/>
            <person name="Michael T."/>
            <person name="Cuomo C.A."/>
            <person name="Sil A."/>
            <person name="Beyhan S."/>
        </authorList>
    </citation>
    <scope>NUCLEOTIDE SEQUENCE</scope>
    <source>
        <strain evidence="1">H88</strain>
    </source>
</reference>
<evidence type="ECO:0000313" key="1">
    <source>
        <dbReference type="EMBL" id="QSS51283.1"/>
    </source>
</evidence>
<evidence type="ECO:0000313" key="2">
    <source>
        <dbReference type="Proteomes" id="UP000663419"/>
    </source>
</evidence>
<gene>
    <name evidence="1" type="ORF">I7I53_06563</name>
</gene>
<dbReference type="AlphaFoldDB" id="A0A8A1LF49"/>
<proteinExistence type="predicted"/>
<sequence>MFCICHGLMETAAFCHHPCDAAVSLDTDIQNGSLLLSLLVDRCPLGEIMIYEQSVAIRILLDITPCLCLGMVH</sequence>